<dbReference type="EMBL" id="CP033604">
    <property type="protein sequence ID" value="AYV38040.1"/>
    <property type="molecule type" value="Genomic_DNA"/>
</dbReference>
<dbReference type="RefSeq" id="WP_123173507.1">
    <property type="nucleotide sequence ID" value="NZ_CP033604.1"/>
</dbReference>
<evidence type="ECO:0000313" key="2">
    <source>
        <dbReference type="EMBL" id="AYV38040.1"/>
    </source>
</evidence>
<protein>
    <submittedName>
        <fullName evidence="2">Uncharacterized protein</fullName>
    </submittedName>
</protein>
<proteinExistence type="predicted"/>
<organism evidence="2 3">
    <name type="scientific">Aeromonas veronii</name>
    <dbReference type="NCBI Taxonomy" id="654"/>
    <lineage>
        <taxon>Bacteria</taxon>
        <taxon>Pseudomonadati</taxon>
        <taxon>Pseudomonadota</taxon>
        <taxon>Gammaproteobacteria</taxon>
        <taxon>Aeromonadales</taxon>
        <taxon>Aeromonadaceae</taxon>
        <taxon>Aeromonas</taxon>
    </lineage>
</organism>
<dbReference type="Proteomes" id="UP000267614">
    <property type="component" value="Chromosome"/>
</dbReference>
<gene>
    <name evidence="2" type="ORF">EFI48_15210</name>
</gene>
<sequence length="212" mass="24147">MNKGQSKIILDERWKLEDFSILTKEYQQLYGFFHALRAIDEGRFSGLEFERMPWLGGGSVVGFFSIIGKFVHPEDQPVVRRIQYASPGVIELTLLVEVAKDIGIIVTALASAITSIAGTYHLIYSQYQKRKLTQLKIKDLEAKQLRDEISFVKDSILELHEKFNLSPQQINALQKLSKGDELVQLKMLLALYRRAMPIAELQVSNKANFNCS</sequence>
<evidence type="ECO:0000256" key="1">
    <source>
        <dbReference type="SAM" id="Phobius"/>
    </source>
</evidence>
<accession>A0AAN1QFG4</accession>
<evidence type="ECO:0000313" key="3">
    <source>
        <dbReference type="Proteomes" id="UP000267614"/>
    </source>
</evidence>
<reference evidence="2 3" key="1">
    <citation type="submission" date="2018-11" db="EMBL/GenBank/DDBJ databases">
        <title>Complete genome sequence of multidrug-resistant Aeromonas veronii strain MS-18-37.</title>
        <authorList>
            <person name="Abdelhamed H."/>
            <person name="Lawrence M."/>
            <person name="Waldbieser G."/>
        </authorList>
    </citation>
    <scope>NUCLEOTIDE SEQUENCE [LARGE SCALE GENOMIC DNA]</scope>
    <source>
        <strain evidence="2 3">MS-18-37</strain>
    </source>
</reference>
<feature type="transmembrane region" description="Helical" evidence="1">
    <location>
        <begin position="102"/>
        <end position="123"/>
    </location>
</feature>
<keyword evidence="1" id="KW-0812">Transmembrane</keyword>
<keyword evidence="1" id="KW-0472">Membrane</keyword>
<name>A0AAN1QFG4_AERVE</name>
<keyword evidence="1" id="KW-1133">Transmembrane helix</keyword>
<dbReference type="AlphaFoldDB" id="A0AAN1QFG4"/>